<evidence type="ECO:0000256" key="4">
    <source>
        <dbReference type="ARBA" id="ARBA00022989"/>
    </source>
</evidence>
<protein>
    <recommendedName>
        <fullName evidence="8">Major facilitator superfamily (MFS) profile domain-containing protein</fullName>
    </recommendedName>
</protein>
<feature type="transmembrane region" description="Helical" evidence="7">
    <location>
        <begin position="419"/>
        <end position="439"/>
    </location>
</feature>
<evidence type="ECO:0000256" key="1">
    <source>
        <dbReference type="ARBA" id="ARBA00004141"/>
    </source>
</evidence>
<feature type="transmembrane region" description="Helical" evidence="7">
    <location>
        <begin position="383"/>
        <end position="407"/>
    </location>
</feature>
<dbReference type="GO" id="GO:0016020">
    <property type="term" value="C:membrane"/>
    <property type="evidence" value="ECO:0007669"/>
    <property type="project" value="UniProtKB-SubCell"/>
</dbReference>
<accession>A0A9N9UJ26</accession>
<feature type="transmembrane region" description="Helical" evidence="7">
    <location>
        <begin position="359"/>
        <end position="377"/>
    </location>
</feature>
<dbReference type="Pfam" id="PF07690">
    <property type="entry name" value="MFS_1"/>
    <property type="match status" value="1"/>
</dbReference>
<dbReference type="PANTHER" id="PTHR43791">
    <property type="entry name" value="PERMEASE-RELATED"/>
    <property type="match status" value="1"/>
</dbReference>
<dbReference type="FunFam" id="1.20.1250.20:FF:000057">
    <property type="entry name" value="MFS general substrate transporter"/>
    <property type="match status" value="1"/>
</dbReference>
<proteinExistence type="predicted"/>
<evidence type="ECO:0000256" key="3">
    <source>
        <dbReference type="ARBA" id="ARBA00022692"/>
    </source>
</evidence>
<dbReference type="PANTHER" id="PTHR43791:SF20">
    <property type="entry name" value="TRANSPORTER, PUTATIVE (AFU_ORTHOLOGUE AFUA_3G14670)-RELATED"/>
    <property type="match status" value="1"/>
</dbReference>
<evidence type="ECO:0000256" key="6">
    <source>
        <dbReference type="SAM" id="MobiDB-lite"/>
    </source>
</evidence>
<dbReference type="AlphaFoldDB" id="A0A9N9UJ26"/>
<feature type="region of interest" description="Disordered" evidence="6">
    <location>
        <begin position="1"/>
        <end position="23"/>
    </location>
</feature>
<feature type="transmembrane region" description="Helical" evidence="7">
    <location>
        <begin position="129"/>
        <end position="148"/>
    </location>
</feature>
<keyword evidence="10" id="KW-1185">Reference proteome</keyword>
<dbReference type="SUPFAM" id="SSF103473">
    <property type="entry name" value="MFS general substrate transporter"/>
    <property type="match status" value="1"/>
</dbReference>
<feature type="transmembrane region" description="Helical" evidence="7">
    <location>
        <begin position="327"/>
        <end position="347"/>
    </location>
</feature>
<evidence type="ECO:0000256" key="5">
    <source>
        <dbReference type="ARBA" id="ARBA00023136"/>
    </source>
</evidence>
<reference evidence="9" key="1">
    <citation type="submission" date="2021-10" db="EMBL/GenBank/DDBJ databases">
        <authorList>
            <person name="Piombo E."/>
        </authorList>
    </citation>
    <scope>NUCLEOTIDE SEQUENCE</scope>
</reference>
<gene>
    <name evidence="9" type="ORF">CBYS24578_00017367</name>
</gene>
<feature type="transmembrane region" description="Helical" evidence="7">
    <location>
        <begin position="295"/>
        <end position="315"/>
    </location>
</feature>
<keyword evidence="4 7" id="KW-1133">Transmembrane helix</keyword>
<feature type="domain" description="Major facilitator superfamily (MFS) profile" evidence="8">
    <location>
        <begin position="63"/>
        <end position="477"/>
    </location>
</feature>
<evidence type="ECO:0000256" key="2">
    <source>
        <dbReference type="ARBA" id="ARBA00022448"/>
    </source>
</evidence>
<evidence type="ECO:0000256" key="7">
    <source>
        <dbReference type="SAM" id="Phobius"/>
    </source>
</evidence>
<feature type="transmembrane region" description="Helical" evidence="7">
    <location>
        <begin position="102"/>
        <end position="122"/>
    </location>
</feature>
<evidence type="ECO:0000259" key="8">
    <source>
        <dbReference type="PROSITE" id="PS50850"/>
    </source>
</evidence>
<keyword evidence="2" id="KW-0813">Transport</keyword>
<dbReference type="FunFam" id="1.20.1250.20:FF:000013">
    <property type="entry name" value="MFS general substrate transporter"/>
    <property type="match status" value="1"/>
</dbReference>
<dbReference type="PROSITE" id="PS50850">
    <property type="entry name" value="MFS"/>
    <property type="match status" value="1"/>
</dbReference>
<keyword evidence="3 7" id="KW-0812">Transmembrane</keyword>
<comment type="subcellular location">
    <subcellularLocation>
        <location evidence="1">Membrane</location>
        <topology evidence="1">Multi-pass membrane protein</topology>
    </subcellularLocation>
</comment>
<dbReference type="InterPro" id="IPR011701">
    <property type="entry name" value="MFS"/>
</dbReference>
<comment type="caution">
    <text evidence="9">The sequence shown here is derived from an EMBL/GenBank/DDBJ whole genome shotgun (WGS) entry which is preliminary data.</text>
</comment>
<feature type="transmembrane region" description="Helical" evidence="7">
    <location>
        <begin position="451"/>
        <end position="471"/>
    </location>
</feature>
<evidence type="ECO:0000313" key="9">
    <source>
        <dbReference type="EMBL" id="CAG9990443.1"/>
    </source>
</evidence>
<feature type="transmembrane region" description="Helical" evidence="7">
    <location>
        <begin position="189"/>
        <end position="211"/>
    </location>
</feature>
<feature type="region of interest" description="Disordered" evidence="6">
    <location>
        <begin position="480"/>
        <end position="500"/>
    </location>
</feature>
<dbReference type="OrthoDB" id="2250022at2759"/>
<dbReference type="InterPro" id="IPR020846">
    <property type="entry name" value="MFS_dom"/>
</dbReference>
<sequence length="867" mass="97192">MSTNETTPLLSDDGISPASDRQIDEDEVLKVSPEVWAERFIEKGESWRRDYERKLIRKVDLRLMPTLVIMYLLNFLDRSNLTQARQGTLEQDLGMQGTDYNAATSIFFVGYLLMQLPSNLLLTRVRPSWYLAASCLLWGIMSTSNAASQNFTHLIAIRFFLGFVEAPFFPGAVFLMSSWYTRAELTQRIAWLYTGNALANMFGGLLGATILGSLEGALGISGWRWLFLIEGGLAVCFALLSAFLLPDYPHTTTWLDSEGKAFAAWRLLGDCQEADSYSDVSVWEGVLMAIKDYRLYAFIVFQHTSLLSQSFQYFFPVLVGTLGYDKITTLWLTVPCWFATFLISIAVTFTSAKTQDRSIHIIGLMLVATIGNAIAATSDVNAVRYFAMFLMPMGSISAYQILVAWVANSFPRPLVKRSAVIAVSNMIGNTATIYGSYMYPSSTGPRYILGSTINTFVCLLVVVLAIALRFIHVRENKRLERAEEDHASPQPNGSGDIEDPKDEAVSNFLENYVLYPCNESSSPGFLEHLPGLFKEVNPSLHALGKSLSKNGKEPDDYDLMTVVVLDIFETLFIHDENSFGAHTQGMAHILRLRGHKQFHDPRGWGLFRLAHHRLQKERLAKQLSPLPESGQWLGSLSSEIPFVELEKGAFDVNEVCERARSLLFRLKSGAPSWEEMIQLVREMVSVDLKVSRWRERPEWTFKSLPRSALTGDPECISRLPPRVEIHRDIWMAYEWNYHRTGRIILHQTLLECLLQPSIDLPVAVSVHEISNYIDASTSIIHNLAGGILSTVPQSLGDIDSTGQCVSPTSDKPGCQAIGAYLLLWPIKIIKSSNSMATEAQRHDAELCFERIRERTGMKAKLGPLSSI</sequence>
<dbReference type="Proteomes" id="UP000754883">
    <property type="component" value="Unassembled WGS sequence"/>
</dbReference>
<dbReference type="InterPro" id="IPR036259">
    <property type="entry name" value="MFS_trans_sf"/>
</dbReference>
<evidence type="ECO:0000313" key="10">
    <source>
        <dbReference type="Proteomes" id="UP000754883"/>
    </source>
</evidence>
<dbReference type="EMBL" id="CABFNO020001472">
    <property type="protein sequence ID" value="CAG9990443.1"/>
    <property type="molecule type" value="Genomic_DNA"/>
</dbReference>
<organism evidence="9 10">
    <name type="scientific">Clonostachys byssicola</name>
    <dbReference type="NCBI Taxonomy" id="160290"/>
    <lineage>
        <taxon>Eukaryota</taxon>
        <taxon>Fungi</taxon>
        <taxon>Dikarya</taxon>
        <taxon>Ascomycota</taxon>
        <taxon>Pezizomycotina</taxon>
        <taxon>Sordariomycetes</taxon>
        <taxon>Hypocreomycetidae</taxon>
        <taxon>Hypocreales</taxon>
        <taxon>Bionectriaceae</taxon>
        <taxon>Clonostachys</taxon>
    </lineage>
</organism>
<name>A0A9N9UJ26_9HYPO</name>
<keyword evidence="5 7" id="KW-0472">Membrane</keyword>
<feature type="transmembrane region" description="Helical" evidence="7">
    <location>
        <begin position="154"/>
        <end position="177"/>
    </location>
</feature>
<feature type="transmembrane region" description="Helical" evidence="7">
    <location>
        <begin position="223"/>
        <end position="245"/>
    </location>
</feature>
<feature type="transmembrane region" description="Helical" evidence="7">
    <location>
        <begin position="59"/>
        <end position="76"/>
    </location>
</feature>
<dbReference type="Gene3D" id="1.20.1250.20">
    <property type="entry name" value="MFS general substrate transporter like domains"/>
    <property type="match status" value="2"/>
</dbReference>
<dbReference type="GO" id="GO:0022857">
    <property type="term" value="F:transmembrane transporter activity"/>
    <property type="evidence" value="ECO:0007669"/>
    <property type="project" value="InterPro"/>
</dbReference>